<dbReference type="GO" id="GO:0046872">
    <property type="term" value="F:metal ion binding"/>
    <property type="evidence" value="ECO:0007669"/>
    <property type="project" value="UniProtKB-KW"/>
</dbReference>
<evidence type="ECO:0000259" key="5">
    <source>
        <dbReference type="Pfam" id="PF07687"/>
    </source>
</evidence>
<organism evidence="6 7">
    <name type="scientific">Parascaris univalens</name>
    <name type="common">Nematode worm</name>
    <dbReference type="NCBI Taxonomy" id="6257"/>
    <lineage>
        <taxon>Eukaryota</taxon>
        <taxon>Metazoa</taxon>
        <taxon>Ecdysozoa</taxon>
        <taxon>Nematoda</taxon>
        <taxon>Chromadorea</taxon>
        <taxon>Rhabditida</taxon>
        <taxon>Spirurina</taxon>
        <taxon>Ascaridomorpha</taxon>
        <taxon>Ascaridoidea</taxon>
        <taxon>Ascarididae</taxon>
        <taxon>Parascaris</taxon>
    </lineage>
</organism>
<evidence type="ECO:0000256" key="1">
    <source>
        <dbReference type="ARBA" id="ARBA00006247"/>
    </source>
</evidence>
<dbReference type="PROSITE" id="PS00759">
    <property type="entry name" value="ARGE_DAPE_CPG2_2"/>
    <property type="match status" value="1"/>
</dbReference>
<dbReference type="WBParaSite" id="PgR009X_g029_t02">
    <property type="protein sequence ID" value="PgR009X_g029_t02"/>
    <property type="gene ID" value="PgR009X_g029"/>
</dbReference>
<dbReference type="InterPro" id="IPR002933">
    <property type="entry name" value="Peptidase_M20"/>
</dbReference>
<dbReference type="Pfam" id="PF01546">
    <property type="entry name" value="Peptidase_M20"/>
    <property type="match status" value="1"/>
</dbReference>
<dbReference type="SUPFAM" id="SSF53187">
    <property type="entry name" value="Zn-dependent exopeptidases"/>
    <property type="match status" value="1"/>
</dbReference>
<dbReference type="GO" id="GO:0008233">
    <property type="term" value="F:peptidase activity"/>
    <property type="evidence" value="ECO:0007669"/>
    <property type="project" value="UniProtKB-KW"/>
</dbReference>
<dbReference type="PANTHER" id="PTHR43270">
    <property type="entry name" value="BETA-ALA-HIS DIPEPTIDASE"/>
    <property type="match status" value="1"/>
</dbReference>
<accession>A0A915AM70</accession>
<reference evidence="7" key="1">
    <citation type="submission" date="2022-11" db="UniProtKB">
        <authorList>
            <consortium name="WormBaseParasite"/>
        </authorList>
    </citation>
    <scope>IDENTIFICATION</scope>
</reference>
<dbReference type="AlphaFoldDB" id="A0A915AM70"/>
<evidence type="ECO:0000256" key="2">
    <source>
        <dbReference type="ARBA" id="ARBA00022670"/>
    </source>
</evidence>
<evidence type="ECO:0000313" key="6">
    <source>
        <dbReference type="Proteomes" id="UP000887569"/>
    </source>
</evidence>
<dbReference type="Pfam" id="PF07687">
    <property type="entry name" value="M20_dimer"/>
    <property type="match status" value="1"/>
</dbReference>
<dbReference type="InterPro" id="IPR051458">
    <property type="entry name" value="Cyt/Met_Dipeptidase"/>
</dbReference>
<dbReference type="Proteomes" id="UP000887569">
    <property type="component" value="Unplaced"/>
</dbReference>
<evidence type="ECO:0000256" key="3">
    <source>
        <dbReference type="ARBA" id="ARBA00022723"/>
    </source>
</evidence>
<comment type="similarity">
    <text evidence="1">Belongs to the peptidase M20A family.</text>
</comment>
<keyword evidence="6" id="KW-1185">Reference proteome</keyword>
<evidence type="ECO:0000313" key="7">
    <source>
        <dbReference type="WBParaSite" id="PgR009X_g029_t02"/>
    </source>
</evidence>
<dbReference type="InterPro" id="IPR011650">
    <property type="entry name" value="Peptidase_M20_dimer"/>
</dbReference>
<keyword evidence="2" id="KW-0645">Protease</keyword>
<keyword evidence="4" id="KW-0378">Hydrolase</keyword>
<feature type="domain" description="Peptidase M20 dimerisation" evidence="5">
    <location>
        <begin position="210"/>
        <end position="368"/>
    </location>
</feature>
<keyword evidence="3" id="KW-0479">Metal-binding</keyword>
<dbReference type="CDD" id="cd05676">
    <property type="entry name" value="M20_dipept_like_CNDP"/>
    <property type="match status" value="1"/>
</dbReference>
<dbReference type="Gene3D" id="3.30.70.360">
    <property type="match status" value="1"/>
</dbReference>
<evidence type="ECO:0000256" key="4">
    <source>
        <dbReference type="ARBA" id="ARBA00022801"/>
    </source>
</evidence>
<protein>
    <submittedName>
        <fullName evidence="7">Peptidase M20 dimerisation domain-containing protein</fullName>
    </submittedName>
</protein>
<sequence>MDDKTFAAVVKDIDEHAKKYVERLREAVAIPSVSGEPEHRKDVQRMMMWTKKRLEAVGAKVELADVGMQTLPDGRTIKLPTVLFGVIGDDKAKKTLLIYGHLDVQPAYKEDGWNTDPFHLTEKDGKLCGRGSSDDKGPVVAWINALDTLHRKKVPLPINIKFCFEGMEESGSKGLEEALTARKDTWLSDVDFTCICDTARLSGKPCLQYGIRGLCYYFVEVSSSRQDLHSGDFGGVIYEPMKDLCWMLAQLTDLEGKINIEGLDDFVSPITDEERKLYEEIEFDPEIFKNNIGVPALTVETKQEILMNRWRYPSLSVHGIEGAFSGVGAKTVIPGKVIGKFSIRLVPNMDPAEVDRIVIAHLDKLWKERGSPNHYRTIISHNGKPWISDFNDPHYAAAARAIKRVFNVDPDYTREGGSIPITLTFQELTGKNILLLPFGGPDDMPHSQNEKIDMENFIEGTKMMAAYLTELGSL</sequence>
<dbReference type="InterPro" id="IPR001261">
    <property type="entry name" value="ArgE/DapE_CS"/>
</dbReference>
<proteinExistence type="inferred from homology"/>
<name>A0A915AM70_PARUN</name>
<dbReference type="PANTHER" id="PTHR43270:SF4">
    <property type="entry name" value="CARNOSINE DIPEPTIDASE 2, ISOFORM A"/>
    <property type="match status" value="1"/>
</dbReference>
<dbReference type="GO" id="GO:0006508">
    <property type="term" value="P:proteolysis"/>
    <property type="evidence" value="ECO:0007669"/>
    <property type="project" value="UniProtKB-KW"/>
</dbReference>
<dbReference type="Gene3D" id="3.40.630.10">
    <property type="entry name" value="Zn peptidases"/>
    <property type="match status" value="1"/>
</dbReference>